<sequence length="92" mass="9648">MTCTECTCAALTVGAVGWNCVTSNNTCQLISNYSASEFYWEKITNGSFRFTTFPPEPSTTTSMSTSTTSSSTTLSSTISSSTSTSTTSSSTT</sequence>
<feature type="region of interest" description="Disordered" evidence="1">
    <location>
        <begin position="54"/>
        <end position="92"/>
    </location>
</feature>
<organism evidence="2 3">
    <name type="scientific">Adineta steineri</name>
    <dbReference type="NCBI Taxonomy" id="433720"/>
    <lineage>
        <taxon>Eukaryota</taxon>
        <taxon>Metazoa</taxon>
        <taxon>Spiralia</taxon>
        <taxon>Gnathifera</taxon>
        <taxon>Rotifera</taxon>
        <taxon>Eurotatoria</taxon>
        <taxon>Bdelloidea</taxon>
        <taxon>Adinetida</taxon>
        <taxon>Adinetidae</taxon>
        <taxon>Adineta</taxon>
    </lineage>
</organism>
<gene>
    <name evidence="2" type="ORF">OXD698_LOCUS47925</name>
</gene>
<dbReference type="EMBL" id="CAJOAZ010019337">
    <property type="protein sequence ID" value="CAF4335385.1"/>
    <property type="molecule type" value="Genomic_DNA"/>
</dbReference>
<feature type="non-terminal residue" evidence="2">
    <location>
        <position position="92"/>
    </location>
</feature>
<proteinExistence type="predicted"/>
<reference evidence="2" key="1">
    <citation type="submission" date="2021-02" db="EMBL/GenBank/DDBJ databases">
        <authorList>
            <person name="Nowell W R."/>
        </authorList>
    </citation>
    <scope>NUCLEOTIDE SEQUENCE</scope>
</reference>
<evidence type="ECO:0000313" key="2">
    <source>
        <dbReference type="EMBL" id="CAF4335385.1"/>
    </source>
</evidence>
<feature type="compositionally biased region" description="Low complexity" evidence="1">
    <location>
        <begin position="58"/>
        <end position="92"/>
    </location>
</feature>
<name>A0A820K125_9BILA</name>
<protein>
    <submittedName>
        <fullName evidence="2">Uncharacterized protein</fullName>
    </submittedName>
</protein>
<evidence type="ECO:0000256" key="1">
    <source>
        <dbReference type="SAM" id="MobiDB-lite"/>
    </source>
</evidence>
<dbReference type="AlphaFoldDB" id="A0A820K125"/>
<accession>A0A820K125</accession>
<dbReference type="Proteomes" id="UP000663844">
    <property type="component" value="Unassembled WGS sequence"/>
</dbReference>
<comment type="caution">
    <text evidence="2">The sequence shown here is derived from an EMBL/GenBank/DDBJ whole genome shotgun (WGS) entry which is preliminary data.</text>
</comment>
<evidence type="ECO:0000313" key="3">
    <source>
        <dbReference type="Proteomes" id="UP000663844"/>
    </source>
</evidence>